<reference evidence="4 5" key="1">
    <citation type="submission" date="2019-05" db="EMBL/GenBank/DDBJ databases">
        <authorList>
            <consortium name="Pathogen Informatics"/>
        </authorList>
    </citation>
    <scope>NUCLEOTIDE SEQUENCE [LARGE SCALE GENOMIC DNA]</scope>
    <source>
        <strain evidence="4 5">NCTC11429</strain>
    </source>
</reference>
<gene>
    <name evidence="4" type="ORF">NCTC11429_05270</name>
</gene>
<dbReference type="Proteomes" id="UP000308196">
    <property type="component" value="Chromosome"/>
</dbReference>
<dbReference type="InterPro" id="IPR032527">
    <property type="entry name" value="DUF4959"/>
</dbReference>
<dbReference type="KEGG" id="stha:NCTC11429_05270"/>
<dbReference type="InterPro" id="IPR033431">
    <property type="entry name" value="DUF5126"/>
</dbReference>
<dbReference type="EMBL" id="LR590484">
    <property type="protein sequence ID" value="VTR55256.1"/>
    <property type="molecule type" value="Genomic_DNA"/>
</dbReference>
<dbReference type="AlphaFoldDB" id="A0A4U9W8T4"/>
<dbReference type="Pfam" id="PF16323">
    <property type="entry name" value="DUF4959"/>
    <property type="match status" value="1"/>
</dbReference>
<name>A0A4U9W8T4_9SPHI</name>
<feature type="domain" description="DUF5000" evidence="2">
    <location>
        <begin position="261"/>
        <end position="405"/>
    </location>
</feature>
<evidence type="ECO:0000259" key="2">
    <source>
        <dbReference type="Pfam" id="PF16391"/>
    </source>
</evidence>
<feature type="domain" description="DUF4959" evidence="1">
    <location>
        <begin position="29"/>
        <end position="134"/>
    </location>
</feature>
<evidence type="ECO:0000313" key="4">
    <source>
        <dbReference type="EMBL" id="VTR55256.1"/>
    </source>
</evidence>
<dbReference type="STRING" id="1123265.GCA_000686625_00608"/>
<dbReference type="InterPro" id="IPR008979">
    <property type="entry name" value="Galactose-bd-like_sf"/>
</dbReference>
<dbReference type="InterPro" id="IPR032164">
    <property type="entry name" value="DUF5000"/>
</dbReference>
<accession>A0A4U9W8T4</accession>
<dbReference type="Pfam" id="PF16391">
    <property type="entry name" value="DUF5000"/>
    <property type="match status" value="1"/>
</dbReference>
<evidence type="ECO:0008006" key="6">
    <source>
        <dbReference type="Google" id="ProtNLM"/>
    </source>
</evidence>
<evidence type="ECO:0000259" key="3">
    <source>
        <dbReference type="Pfam" id="PF17166"/>
    </source>
</evidence>
<dbReference type="Gene3D" id="2.60.120.260">
    <property type="entry name" value="Galactose-binding domain-like"/>
    <property type="match status" value="1"/>
</dbReference>
<dbReference type="SUPFAM" id="SSF49785">
    <property type="entry name" value="Galactose-binding domain-like"/>
    <property type="match status" value="1"/>
</dbReference>
<proteinExistence type="predicted"/>
<evidence type="ECO:0000313" key="5">
    <source>
        <dbReference type="Proteomes" id="UP000308196"/>
    </source>
</evidence>
<feature type="domain" description="DUF5126" evidence="3">
    <location>
        <begin position="136"/>
        <end position="237"/>
    </location>
</feature>
<protein>
    <recommendedName>
        <fullName evidence="6">DUF4959 domain-containing protein</fullName>
    </recommendedName>
</protein>
<organism evidence="4 5">
    <name type="scientific">Sphingobacterium thalpophilum</name>
    <dbReference type="NCBI Taxonomy" id="259"/>
    <lineage>
        <taxon>Bacteria</taxon>
        <taxon>Pseudomonadati</taxon>
        <taxon>Bacteroidota</taxon>
        <taxon>Sphingobacteriia</taxon>
        <taxon>Sphingobacteriales</taxon>
        <taxon>Sphingobacteriaceae</taxon>
        <taxon>Sphingobacterium</taxon>
    </lineage>
</organism>
<dbReference type="Pfam" id="PF17166">
    <property type="entry name" value="DUF5126"/>
    <property type="match status" value="1"/>
</dbReference>
<evidence type="ECO:0000259" key="1">
    <source>
        <dbReference type="Pfam" id="PF16323"/>
    </source>
</evidence>
<sequence length="408" mass="46090">MLTLINIRMQMKKIMKKLSILTGMVTLVAACREENMLRPLESNSTAPGTVSHVTVENKNGGAVLTYTVPSDDDLSYIKAEYMLPNGKMRTVKASYYSNQLTVDGFSQPGDYTVKLYAVNRSEAVSAPVEVTIHPKESPIWDIYRSMKVNASFGGIQVTAENRERANIAILIMQKNEYGEWVADPNSIYTSTDKIKASKRGLDTTARDFAFVVRDRWLNYTDTLYQTISPLFETKIPQSGYRGFRLPGDAPNHTSTAHAGMWDGNIIDWPRIYMTQAAVSGVHTTTVDLGVKARLSRLVIWDYPEYYNGRTYYYKGNLKEFEIWGSDNPPEDGSWNNWHLLGSYVAVKPSGLPFGQQSDEDYQTANSGFSWEFDINAPKVRYIRIKSKKNWDGSSYMAIAEIQAYGDPR</sequence>